<evidence type="ECO:0000256" key="1">
    <source>
        <dbReference type="ARBA" id="ARBA00022679"/>
    </source>
</evidence>
<feature type="transmembrane region" description="Helical" evidence="3">
    <location>
        <begin position="50"/>
        <end position="69"/>
    </location>
</feature>
<dbReference type="Pfam" id="PF01066">
    <property type="entry name" value="CDP-OH_P_transf"/>
    <property type="match status" value="1"/>
</dbReference>
<dbReference type="GO" id="GO:0016020">
    <property type="term" value="C:membrane"/>
    <property type="evidence" value="ECO:0007669"/>
    <property type="project" value="InterPro"/>
</dbReference>
<keyword evidence="5" id="KW-1185">Reference proteome</keyword>
<sequence>MTESSPNPSPADFLAAHRGGGLITLIDQRGGARFAYLAWRSGLKPTHLTLLNLLLGLVASAGVIAYIPFAQDGAAWWPVALAALILWQVAYMLDCADGQLARVTKTGSDAGARVDILCDVAIQASVVAVVVAVQAAYTPEIPAWCGAAFAALWMTNLVTAVMAKEDSGSSLVTSTGLIVRLIKLVRDYGFIIIVIALALLWPESMAFVMLFFGAVNALFLLASIVAAARITLR</sequence>
<reference evidence="4 5" key="2">
    <citation type="submission" date="2019-05" db="EMBL/GenBank/DDBJ databases">
        <title>Glycomyces buryatensis sp. nov.</title>
        <authorList>
            <person name="Nikitina E."/>
        </authorList>
    </citation>
    <scope>NUCLEOTIDE SEQUENCE [LARGE SCALE GENOMIC DNA]</scope>
    <source>
        <strain evidence="4 5">18</strain>
    </source>
</reference>
<dbReference type="GO" id="GO:0016780">
    <property type="term" value="F:phosphotransferase activity, for other substituted phosphate groups"/>
    <property type="evidence" value="ECO:0007669"/>
    <property type="project" value="InterPro"/>
</dbReference>
<dbReference type="RefSeq" id="WP_136537213.1">
    <property type="nucleotide sequence ID" value="NZ_STGY01000081.1"/>
</dbReference>
<evidence type="ECO:0000256" key="3">
    <source>
        <dbReference type="SAM" id="Phobius"/>
    </source>
</evidence>
<feature type="transmembrane region" description="Helical" evidence="3">
    <location>
        <begin position="114"/>
        <end position="135"/>
    </location>
</feature>
<keyword evidence="3" id="KW-0812">Transmembrane</keyword>
<dbReference type="Gene3D" id="1.20.120.1760">
    <property type="match status" value="1"/>
</dbReference>
<evidence type="ECO:0000256" key="2">
    <source>
        <dbReference type="RuleBase" id="RU003750"/>
    </source>
</evidence>
<accession>A0A4S8PRU1</accession>
<protein>
    <submittedName>
        <fullName evidence="4">CDP-alcohol phosphatidyltransferase family protein</fullName>
    </submittedName>
</protein>
<keyword evidence="3" id="KW-1133">Transmembrane helix</keyword>
<reference evidence="5" key="1">
    <citation type="submission" date="2019-04" db="EMBL/GenBank/DDBJ databases">
        <title>Nocardioides xinjiangensis sp. nov.</title>
        <authorList>
            <person name="Liu S."/>
        </authorList>
    </citation>
    <scope>NUCLEOTIDE SEQUENCE [LARGE SCALE GENOMIC DNA]</scope>
    <source>
        <strain evidence="5">18</strain>
    </source>
</reference>
<dbReference type="InterPro" id="IPR043130">
    <property type="entry name" value="CDP-OH_PTrfase_TM_dom"/>
</dbReference>
<feature type="transmembrane region" description="Helical" evidence="3">
    <location>
        <begin position="207"/>
        <end position="228"/>
    </location>
</feature>
<evidence type="ECO:0000313" key="4">
    <source>
        <dbReference type="EMBL" id="THV33958.1"/>
    </source>
</evidence>
<keyword evidence="1 2" id="KW-0808">Transferase</keyword>
<dbReference type="AlphaFoldDB" id="A0A4S8PRU1"/>
<gene>
    <name evidence="4" type="ORF">FAB82_24610</name>
</gene>
<feature type="transmembrane region" description="Helical" evidence="3">
    <location>
        <begin position="141"/>
        <end position="163"/>
    </location>
</feature>
<dbReference type="InterPro" id="IPR000462">
    <property type="entry name" value="CDP-OH_P_trans"/>
</dbReference>
<feature type="transmembrane region" description="Helical" evidence="3">
    <location>
        <begin position="184"/>
        <end position="201"/>
    </location>
</feature>
<keyword evidence="3" id="KW-0472">Membrane</keyword>
<dbReference type="GO" id="GO:0008654">
    <property type="term" value="P:phospholipid biosynthetic process"/>
    <property type="evidence" value="ECO:0007669"/>
    <property type="project" value="InterPro"/>
</dbReference>
<organism evidence="4 5">
    <name type="scientific">Glycomyces buryatensis</name>
    <dbReference type="NCBI Taxonomy" id="2570927"/>
    <lineage>
        <taxon>Bacteria</taxon>
        <taxon>Bacillati</taxon>
        <taxon>Actinomycetota</taxon>
        <taxon>Actinomycetes</taxon>
        <taxon>Glycomycetales</taxon>
        <taxon>Glycomycetaceae</taxon>
        <taxon>Glycomyces</taxon>
    </lineage>
</organism>
<feature type="transmembrane region" description="Helical" evidence="3">
    <location>
        <begin position="75"/>
        <end position="93"/>
    </location>
</feature>
<dbReference type="Proteomes" id="UP000308760">
    <property type="component" value="Unassembled WGS sequence"/>
</dbReference>
<comment type="similarity">
    <text evidence="2">Belongs to the CDP-alcohol phosphatidyltransferase class-I family.</text>
</comment>
<dbReference type="EMBL" id="STGY01000081">
    <property type="protein sequence ID" value="THV33958.1"/>
    <property type="molecule type" value="Genomic_DNA"/>
</dbReference>
<dbReference type="OrthoDB" id="7390033at2"/>
<name>A0A4S8PRU1_9ACTN</name>
<dbReference type="PROSITE" id="PS00379">
    <property type="entry name" value="CDP_ALCOHOL_P_TRANSF"/>
    <property type="match status" value="1"/>
</dbReference>
<comment type="caution">
    <text evidence="4">The sequence shown here is derived from an EMBL/GenBank/DDBJ whole genome shotgun (WGS) entry which is preliminary data.</text>
</comment>
<proteinExistence type="inferred from homology"/>
<dbReference type="InterPro" id="IPR048254">
    <property type="entry name" value="CDP_ALCOHOL_P_TRANSF_CS"/>
</dbReference>
<evidence type="ECO:0000313" key="5">
    <source>
        <dbReference type="Proteomes" id="UP000308760"/>
    </source>
</evidence>